<evidence type="ECO:0000256" key="1">
    <source>
        <dbReference type="SAM" id="SignalP"/>
    </source>
</evidence>
<evidence type="ECO:0000313" key="2">
    <source>
        <dbReference type="EMBL" id="RZF21005.1"/>
    </source>
</evidence>
<dbReference type="RefSeq" id="WP_115363378.1">
    <property type="nucleotide sequence ID" value="NZ_QDKL01000003.1"/>
</dbReference>
<dbReference type="Proteomes" id="UP000443582">
    <property type="component" value="Unassembled WGS sequence"/>
</dbReference>
<accession>A0ABY0IET0</accession>
<protein>
    <submittedName>
        <fullName evidence="2">Uncharacterized protein</fullName>
    </submittedName>
</protein>
<feature type="chain" id="PRO_5045384720" evidence="1">
    <location>
        <begin position="20"/>
        <end position="233"/>
    </location>
</feature>
<organism evidence="2 3">
    <name type="scientific">Halobacteriovorax vibrionivorans</name>
    <dbReference type="NCBI Taxonomy" id="2152716"/>
    <lineage>
        <taxon>Bacteria</taxon>
        <taxon>Pseudomonadati</taxon>
        <taxon>Bdellovibrionota</taxon>
        <taxon>Bacteriovoracia</taxon>
        <taxon>Bacteriovoracales</taxon>
        <taxon>Halobacteriovoraceae</taxon>
        <taxon>Halobacteriovorax</taxon>
    </lineage>
</organism>
<keyword evidence="3" id="KW-1185">Reference proteome</keyword>
<dbReference type="EMBL" id="QDKL01000003">
    <property type="protein sequence ID" value="RZF21005.1"/>
    <property type="molecule type" value="Genomic_DNA"/>
</dbReference>
<name>A0ABY0IET0_9BACT</name>
<reference evidence="3" key="1">
    <citation type="journal article" date="2019" name="Int. J. Syst. Evol. Microbiol.">
        <title>Halobacteriovorax valvorus sp. nov., a novel prokaryotic predator isolated from coastal seawater of China.</title>
        <authorList>
            <person name="Chen M.-X."/>
        </authorList>
    </citation>
    <scope>NUCLEOTIDE SEQUENCE [LARGE SCALE GENOMIC DNA]</scope>
    <source>
        <strain evidence="3">BL9</strain>
    </source>
</reference>
<sequence length="233" mass="27114">MNKFILPFLTFLFAFHSSAFVGVRAIQGADVDCLTESVPPILDRKNELNFRMIADVKSYGTNTSYPNYPDNIADIMYPSRRAVCDAYRTPNKLLPSYKKIMQHIDETYKEGNHRDFFFKYMLSMDCWAFSKNFFDHVSSGGDYSYYLGSMMKSTYGGVDPNAYIRITREGKSFEGPMFYVFEHLEKNYKNSKNAKEYSAVMRRLRSGERFNLVPVKSIREIKRSEPNMPINLN</sequence>
<proteinExistence type="predicted"/>
<keyword evidence="1" id="KW-0732">Signal</keyword>
<gene>
    <name evidence="2" type="ORF">DAY19_13560</name>
</gene>
<comment type="caution">
    <text evidence="2">The sequence shown here is derived from an EMBL/GenBank/DDBJ whole genome shotgun (WGS) entry which is preliminary data.</text>
</comment>
<feature type="signal peptide" evidence="1">
    <location>
        <begin position="1"/>
        <end position="19"/>
    </location>
</feature>
<evidence type="ECO:0000313" key="3">
    <source>
        <dbReference type="Proteomes" id="UP000443582"/>
    </source>
</evidence>